<reference evidence="4 5" key="1">
    <citation type="submission" date="2019-09" db="EMBL/GenBank/DDBJ databases">
        <authorList>
            <person name="Park J.-S."/>
            <person name="Choi H.-J."/>
        </authorList>
    </citation>
    <scope>NUCLEOTIDE SEQUENCE [LARGE SCALE GENOMIC DNA]</scope>
    <source>
        <strain evidence="4 5">176SS1-4</strain>
    </source>
</reference>
<dbReference type="EMBL" id="VYQE01000002">
    <property type="protein sequence ID" value="KAA9008992.1"/>
    <property type="molecule type" value="Genomic_DNA"/>
</dbReference>
<dbReference type="InterPro" id="IPR009683">
    <property type="entry name" value="Extensin-like_C"/>
</dbReference>
<gene>
    <name evidence="4" type="ORF">F3S47_06970</name>
</gene>
<feature type="domain" description="Extensin-like C-terminal" evidence="3">
    <location>
        <begin position="87"/>
        <end position="267"/>
    </location>
</feature>
<feature type="signal peptide" evidence="2">
    <location>
        <begin position="1"/>
        <end position="17"/>
    </location>
</feature>
<organism evidence="4 5">
    <name type="scientific">Histidinibacterium aquaticum</name>
    <dbReference type="NCBI Taxonomy" id="2613962"/>
    <lineage>
        <taxon>Bacteria</taxon>
        <taxon>Pseudomonadati</taxon>
        <taxon>Pseudomonadota</taxon>
        <taxon>Alphaproteobacteria</taxon>
        <taxon>Rhodobacterales</taxon>
        <taxon>Paracoccaceae</taxon>
        <taxon>Histidinibacterium</taxon>
    </lineage>
</organism>
<comment type="caution">
    <text evidence="4">The sequence shown here is derived from an EMBL/GenBank/DDBJ whole genome shotgun (WGS) entry which is preliminary data.</text>
</comment>
<name>A0A5J5GNH4_9RHOB</name>
<evidence type="ECO:0000313" key="4">
    <source>
        <dbReference type="EMBL" id="KAA9008992.1"/>
    </source>
</evidence>
<evidence type="ECO:0000313" key="5">
    <source>
        <dbReference type="Proteomes" id="UP000326554"/>
    </source>
</evidence>
<evidence type="ECO:0000259" key="3">
    <source>
        <dbReference type="Pfam" id="PF06904"/>
    </source>
</evidence>
<dbReference type="AlphaFoldDB" id="A0A5J5GNH4"/>
<protein>
    <submittedName>
        <fullName evidence="4">Extensin family protein</fullName>
    </submittedName>
</protein>
<keyword evidence="2" id="KW-0732">Signal</keyword>
<sequence>MTRLAIIFSLLATSALAQTEAAPDSSPIPPARPDSLTDETPAAEAEGEEEGELETMPGATPTEAEEAVPEAEPVFRAVASSYPEHAACLEELEEIGASFEEIEMVTEEDDRDCGILRPIELTEVLPGVTLEPAGTMRCETALALARWTRDHVRPSVAELPDSPEVTGLTNASSYVCRRRVGDPQEQPSEHSFGNAIDISAIELEGADPLPIQNRNGDADLLEAVQRATRAAGCLFYTTVLGPGTDPAHDDHFHFDVAERRGNYRICQ</sequence>
<accession>A0A5J5GNH4</accession>
<keyword evidence="5" id="KW-1185">Reference proteome</keyword>
<evidence type="ECO:0000256" key="1">
    <source>
        <dbReference type="SAM" id="MobiDB-lite"/>
    </source>
</evidence>
<feature type="chain" id="PRO_5023921287" evidence="2">
    <location>
        <begin position="18"/>
        <end position="267"/>
    </location>
</feature>
<dbReference type="Proteomes" id="UP000326554">
    <property type="component" value="Unassembled WGS sequence"/>
</dbReference>
<evidence type="ECO:0000256" key="2">
    <source>
        <dbReference type="SAM" id="SignalP"/>
    </source>
</evidence>
<dbReference type="RefSeq" id="WP_150444525.1">
    <property type="nucleotide sequence ID" value="NZ_VYQE01000002.1"/>
</dbReference>
<proteinExistence type="predicted"/>
<feature type="region of interest" description="Disordered" evidence="1">
    <location>
        <begin position="18"/>
        <end position="64"/>
    </location>
</feature>
<dbReference type="Pfam" id="PF06904">
    <property type="entry name" value="Extensin-like_C"/>
    <property type="match status" value="1"/>
</dbReference>